<evidence type="ECO:0000256" key="10">
    <source>
        <dbReference type="SAM" id="MobiDB-lite"/>
    </source>
</evidence>
<keyword evidence="6" id="KW-0472">Membrane</keyword>
<evidence type="ECO:0000259" key="11">
    <source>
        <dbReference type="PROSITE" id="PS50195"/>
    </source>
</evidence>
<evidence type="ECO:0000256" key="1">
    <source>
        <dbReference type="ARBA" id="ARBA00004148"/>
    </source>
</evidence>
<organism evidence="12 13">
    <name type="scientific">Coprinopsis cinerea (strain Okayama-7 / 130 / ATCC MYA-4618 / FGSC 9003)</name>
    <name type="common">Inky cap fungus</name>
    <name type="synonym">Hormographiella aspergillata</name>
    <dbReference type="NCBI Taxonomy" id="240176"/>
    <lineage>
        <taxon>Eukaryota</taxon>
        <taxon>Fungi</taxon>
        <taxon>Dikarya</taxon>
        <taxon>Basidiomycota</taxon>
        <taxon>Agaricomycotina</taxon>
        <taxon>Agaricomycetes</taxon>
        <taxon>Agaricomycetidae</taxon>
        <taxon>Agaricales</taxon>
        <taxon>Agaricineae</taxon>
        <taxon>Psathyrellaceae</taxon>
        <taxon>Coprinopsis</taxon>
    </lineage>
</organism>
<dbReference type="InterPro" id="IPR036871">
    <property type="entry name" value="PX_dom_sf"/>
</dbReference>
<comment type="function">
    <text evidence="7">Recruits the lipid transfer protein VPS13 to endosomal and vacuolar membranes.</text>
</comment>
<dbReference type="Gene3D" id="3.30.1520.10">
    <property type="entry name" value="Phox-like domain"/>
    <property type="match status" value="1"/>
</dbReference>
<comment type="caution">
    <text evidence="12">The sequence shown here is derived from an EMBL/GenBank/DDBJ whole genome shotgun (WGS) entry which is preliminary data.</text>
</comment>
<dbReference type="GO" id="GO:0032266">
    <property type="term" value="F:phosphatidylinositol-3-phosphate binding"/>
    <property type="evidence" value="ECO:0007669"/>
    <property type="project" value="InterPro"/>
</dbReference>
<gene>
    <name evidence="12" type="ORF">CC1G_10249</name>
</gene>
<dbReference type="PROSITE" id="PS50195">
    <property type="entry name" value="PX"/>
    <property type="match status" value="1"/>
</dbReference>
<dbReference type="OrthoDB" id="10254720at2759"/>
<dbReference type="KEGG" id="cci:CC1G_10249"/>
<dbReference type="AlphaFoldDB" id="A8NPE8"/>
<comment type="subcellular location">
    <subcellularLocation>
        <location evidence="2">Endosome</location>
    </subcellularLocation>
    <subcellularLocation>
        <location evidence="1">Vacuole membrane</location>
        <topology evidence="1">Peripheral membrane protein</topology>
    </subcellularLocation>
</comment>
<reference evidence="12 13" key="1">
    <citation type="journal article" date="2010" name="Proc. Natl. Acad. Sci. U.S.A.">
        <title>Insights into evolution of multicellular fungi from the assembled chromosomes of the mushroom Coprinopsis cinerea (Coprinus cinereus).</title>
        <authorList>
            <person name="Stajich J.E."/>
            <person name="Wilke S.K."/>
            <person name="Ahren D."/>
            <person name="Au C.H."/>
            <person name="Birren B.W."/>
            <person name="Borodovsky M."/>
            <person name="Burns C."/>
            <person name="Canback B."/>
            <person name="Casselton L.A."/>
            <person name="Cheng C.K."/>
            <person name="Deng J."/>
            <person name="Dietrich F.S."/>
            <person name="Fargo D.C."/>
            <person name="Farman M.L."/>
            <person name="Gathman A.C."/>
            <person name="Goldberg J."/>
            <person name="Guigo R."/>
            <person name="Hoegger P.J."/>
            <person name="Hooker J.B."/>
            <person name="Huggins A."/>
            <person name="James T.Y."/>
            <person name="Kamada T."/>
            <person name="Kilaru S."/>
            <person name="Kodira C."/>
            <person name="Kues U."/>
            <person name="Kupfer D."/>
            <person name="Kwan H.S."/>
            <person name="Lomsadze A."/>
            <person name="Li W."/>
            <person name="Lilly W.W."/>
            <person name="Ma L.J."/>
            <person name="Mackey A.J."/>
            <person name="Manning G."/>
            <person name="Martin F."/>
            <person name="Muraguchi H."/>
            <person name="Natvig D.O."/>
            <person name="Palmerini H."/>
            <person name="Ramesh M.A."/>
            <person name="Rehmeyer C.J."/>
            <person name="Roe B.A."/>
            <person name="Shenoy N."/>
            <person name="Stanke M."/>
            <person name="Ter-Hovhannisyan V."/>
            <person name="Tunlid A."/>
            <person name="Velagapudi R."/>
            <person name="Vision T.J."/>
            <person name="Zeng Q."/>
            <person name="Zolan M.E."/>
            <person name="Pukkila P.J."/>
        </authorList>
    </citation>
    <scope>NUCLEOTIDE SEQUENCE [LARGE SCALE GENOMIC DNA]</scope>
    <source>
        <strain evidence="13">Okayama-7 / 130 / ATCC MYA-4618 / FGSC 9003</strain>
    </source>
</reference>
<evidence type="ECO:0000256" key="8">
    <source>
        <dbReference type="ARBA" id="ARBA00033774"/>
    </source>
</evidence>
<dbReference type="eggNOG" id="ENOG502S5IQ">
    <property type="taxonomic scope" value="Eukaryota"/>
</dbReference>
<dbReference type="STRING" id="240176.A8NPE8"/>
<dbReference type="EMBL" id="AACS02000012">
    <property type="protein sequence ID" value="EAU86527.1"/>
    <property type="molecule type" value="Genomic_DNA"/>
</dbReference>
<dbReference type="PANTHER" id="PTHR10555:SF170">
    <property type="entry name" value="FI18122P1"/>
    <property type="match status" value="1"/>
</dbReference>
<dbReference type="RefSeq" id="XP_001835322.1">
    <property type="nucleotide sequence ID" value="XM_001835270.2"/>
</dbReference>
<evidence type="ECO:0000256" key="3">
    <source>
        <dbReference type="ARBA" id="ARBA00007426"/>
    </source>
</evidence>
<evidence type="ECO:0000313" key="13">
    <source>
        <dbReference type="Proteomes" id="UP000001861"/>
    </source>
</evidence>
<keyword evidence="5" id="KW-0967">Endosome</keyword>
<evidence type="ECO:0000256" key="4">
    <source>
        <dbReference type="ARBA" id="ARBA00022554"/>
    </source>
</evidence>
<dbReference type="InterPro" id="IPR037917">
    <property type="entry name" value="Ypt35_PX"/>
</dbReference>
<keyword evidence="13" id="KW-1185">Reference proteome</keyword>
<dbReference type="VEuPathDB" id="FungiDB:CC1G_10249"/>
<dbReference type="CDD" id="cd07280">
    <property type="entry name" value="PX_YPT35"/>
    <property type="match status" value="1"/>
</dbReference>
<dbReference type="PANTHER" id="PTHR10555">
    <property type="entry name" value="SORTING NEXIN"/>
    <property type="match status" value="1"/>
</dbReference>
<sequence>MPAQPRHEAIATTTTTPSESIPRRQNTGSTITDGRPEFEVLREEPTTASGINVEEEVRLYEELCREYDEEASQYDRRSMHLPRPAESIFSADIYLGDNRGGGSFATDVKISGWTTVAGDKVPSLEKGRGLTGLGSGAYVVYDCVVTTKENTTFHFLKRYTAFEDLEYALRKTLPPVLRPAIPKLPPKAPFARFRPAFLDKRRQHLQFWLARVLLHPEIGQSEAVKRWVMA</sequence>
<dbReference type="InParanoid" id="A8NPE8"/>
<protein>
    <recommendedName>
        <fullName evidence="8">Endosomal/vacuolar adapter protein YPT35</fullName>
    </recommendedName>
    <alternativeName>
        <fullName evidence="9">PX domain-containing protein YPT35</fullName>
    </alternativeName>
</protein>
<keyword evidence="4" id="KW-0926">Vacuole</keyword>
<evidence type="ECO:0000256" key="9">
    <source>
        <dbReference type="ARBA" id="ARBA00033785"/>
    </source>
</evidence>
<accession>A8NPE8</accession>
<proteinExistence type="inferred from homology"/>
<feature type="domain" description="PX" evidence="11">
    <location>
        <begin position="119"/>
        <end position="230"/>
    </location>
</feature>
<evidence type="ECO:0000313" key="12">
    <source>
        <dbReference type="EMBL" id="EAU86527.1"/>
    </source>
</evidence>
<feature type="region of interest" description="Disordered" evidence="10">
    <location>
        <begin position="1"/>
        <end position="34"/>
    </location>
</feature>
<feature type="compositionally biased region" description="Polar residues" evidence="10">
    <location>
        <begin position="11"/>
        <end position="32"/>
    </location>
</feature>
<evidence type="ECO:0000256" key="5">
    <source>
        <dbReference type="ARBA" id="ARBA00022753"/>
    </source>
</evidence>
<dbReference type="Proteomes" id="UP000001861">
    <property type="component" value="Unassembled WGS sequence"/>
</dbReference>
<dbReference type="OMA" id="CQAVREW"/>
<evidence type="ECO:0000256" key="6">
    <source>
        <dbReference type="ARBA" id="ARBA00023136"/>
    </source>
</evidence>
<dbReference type="GO" id="GO:0005774">
    <property type="term" value="C:vacuolar membrane"/>
    <property type="evidence" value="ECO:0007669"/>
    <property type="project" value="UniProtKB-SubCell"/>
</dbReference>
<comment type="similarity">
    <text evidence="3">Belongs to the YPT35 family.</text>
</comment>
<dbReference type="GeneID" id="6011850"/>
<name>A8NPE8_COPC7</name>
<evidence type="ECO:0000256" key="7">
    <source>
        <dbReference type="ARBA" id="ARBA00033728"/>
    </source>
</evidence>
<dbReference type="GO" id="GO:0010008">
    <property type="term" value="C:endosome membrane"/>
    <property type="evidence" value="ECO:0007669"/>
    <property type="project" value="UniProtKB-SubCell"/>
</dbReference>
<dbReference type="InterPro" id="IPR001683">
    <property type="entry name" value="PX_dom"/>
</dbReference>
<evidence type="ECO:0000256" key="2">
    <source>
        <dbReference type="ARBA" id="ARBA00004177"/>
    </source>
</evidence>
<dbReference type="SUPFAM" id="SSF64268">
    <property type="entry name" value="PX domain"/>
    <property type="match status" value="1"/>
</dbReference>
<dbReference type="Pfam" id="PF00787">
    <property type="entry name" value="PX"/>
    <property type="match status" value="1"/>
</dbReference>